<proteinExistence type="predicted"/>
<sequence>MVAANEKRRDNDSVEQQKKKENGRDIEPQRAPNEKDPRKF</sequence>
<comment type="caution">
    <text evidence="2">The sequence shown here is derived from an EMBL/GenBank/DDBJ whole genome shotgun (WGS) entry which is preliminary data.</text>
</comment>
<name>A0A942Z3I7_9BACI</name>
<dbReference type="EMBL" id="JAGYPN010000001">
    <property type="protein sequence ID" value="MBS4221400.1"/>
    <property type="molecule type" value="Genomic_DNA"/>
</dbReference>
<dbReference type="AlphaFoldDB" id="A0A942Z3I7"/>
<gene>
    <name evidence="2" type="ORF">KHA91_01350</name>
</gene>
<evidence type="ECO:0000256" key="1">
    <source>
        <dbReference type="SAM" id="MobiDB-lite"/>
    </source>
</evidence>
<feature type="region of interest" description="Disordered" evidence="1">
    <location>
        <begin position="1"/>
        <end position="40"/>
    </location>
</feature>
<evidence type="ECO:0000313" key="2">
    <source>
        <dbReference type="EMBL" id="MBS4221400.1"/>
    </source>
</evidence>
<evidence type="ECO:0000313" key="3">
    <source>
        <dbReference type="Proteomes" id="UP000676456"/>
    </source>
</evidence>
<reference evidence="2 3" key="1">
    <citation type="submission" date="2021-05" db="EMBL/GenBank/DDBJ databases">
        <title>Novel Bacillus species.</title>
        <authorList>
            <person name="Liu G."/>
        </authorList>
    </citation>
    <scope>NUCLEOTIDE SEQUENCE [LARGE SCALE GENOMIC DNA]</scope>
    <source>
        <strain evidence="2 3">FJAT-49682</strain>
    </source>
</reference>
<organism evidence="2 3">
    <name type="scientific">Lederbergia citrea</name>
    <dbReference type="NCBI Taxonomy" id="2833581"/>
    <lineage>
        <taxon>Bacteria</taxon>
        <taxon>Bacillati</taxon>
        <taxon>Bacillota</taxon>
        <taxon>Bacilli</taxon>
        <taxon>Bacillales</taxon>
        <taxon>Bacillaceae</taxon>
        <taxon>Lederbergia</taxon>
    </lineage>
</organism>
<protein>
    <submittedName>
        <fullName evidence="2">3-methyladenine DNA glycosylase</fullName>
    </submittedName>
</protein>
<dbReference type="Proteomes" id="UP000676456">
    <property type="component" value="Unassembled WGS sequence"/>
</dbReference>
<keyword evidence="3" id="KW-1185">Reference proteome</keyword>
<accession>A0A942Z3I7</accession>